<gene>
    <name evidence="3" type="ORF">GFB56_30085</name>
</gene>
<feature type="region of interest" description="Disordered" evidence="2">
    <location>
        <begin position="1"/>
        <end position="99"/>
    </location>
</feature>
<reference evidence="3 4" key="1">
    <citation type="submission" date="2020-01" db="EMBL/GenBank/DDBJ databases">
        <title>Draft genome assembly of Ensifer adhaerens T173.</title>
        <authorList>
            <person name="Craig J.E."/>
            <person name="Stinchcombe J.R."/>
        </authorList>
    </citation>
    <scope>NUCLEOTIDE SEQUENCE [LARGE SCALE GENOMIC DNA]</scope>
    <source>
        <strain evidence="3 4">T173</strain>
    </source>
</reference>
<feature type="compositionally biased region" description="Polar residues" evidence="2">
    <location>
        <begin position="1"/>
        <end position="10"/>
    </location>
</feature>
<evidence type="ECO:0000313" key="3">
    <source>
        <dbReference type="EMBL" id="MBM3094990.1"/>
    </source>
</evidence>
<evidence type="ECO:0000256" key="1">
    <source>
        <dbReference type="SAM" id="Coils"/>
    </source>
</evidence>
<feature type="compositionally biased region" description="Basic residues" evidence="2">
    <location>
        <begin position="24"/>
        <end position="35"/>
    </location>
</feature>
<evidence type="ECO:0000313" key="4">
    <source>
        <dbReference type="Proteomes" id="UP000744980"/>
    </source>
</evidence>
<protein>
    <submittedName>
        <fullName evidence="3">SyrB-like regulator</fullName>
    </submittedName>
</protein>
<keyword evidence="1" id="KW-0175">Coiled coil</keyword>
<organism evidence="3 4">
    <name type="scientific">Ensifer canadensis</name>
    <dbReference type="NCBI Taxonomy" id="555315"/>
    <lineage>
        <taxon>Bacteria</taxon>
        <taxon>Pseudomonadati</taxon>
        <taxon>Pseudomonadota</taxon>
        <taxon>Alphaproteobacteria</taxon>
        <taxon>Hyphomicrobiales</taxon>
        <taxon>Rhizobiaceae</taxon>
        <taxon>Sinorhizobium/Ensifer group</taxon>
        <taxon>Ensifer</taxon>
    </lineage>
</organism>
<dbReference type="RefSeq" id="WP_203529504.1">
    <property type="nucleotide sequence ID" value="NZ_CP083373.1"/>
</dbReference>
<dbReference type="Proteomes" id="UP000744980">
    <property type="component" value="Unassembled WGS sequence"/>
</dbReference>
<dbReference type="AlphaFoldDB" id="A0AAW4FU81"/>
<proteinExistence type="predicted"/>
<sequence length="140" mass="15020">MADESNTGTTIEAVETAAPAKTPVPKKQRAPRRTKATAEATGNTTVAKTPRERRKPADEGGVAKLAPVKKQVAEKTTSALKTGSKKASKLDGPKASSSVSAIDEMADLIQLEEENKRLRKELATKLRAENSELRKRLGLD</sequence>
<accession>A0AAW4FU81</accession>
<evidence type="ECO:0000256" key="2">
    <source>
        <dbReference type="SAM" id="MobiDB-lite"/>
    </source>
</evidence>
<keyword evidence="4" id="KW-1185">Reference proteome</keyword>
<feature type="coiled-coil region" evidence="1">
    <location>
        <begin position="101"/>
        <end position="131"/>
    </location>
</feature>
<name>A0AAW4FU81_9HYPH</name>
<dbReference type="EMBL" id="WXFA01000035">
    <property type="protein sequence ID" value="MBM3094990.1"/>
    <property type="molecule type" value="Genomic_DNA"/>
</dbReference>
<comment type="caution">
    <text evidence="3">The sequence shown here is derived from an EMBL/GenBank/DDBJ whole genome shotgun (WGS) entry which is preliminary data.</text>
</comment>